<evidence type="ECO:0000313" key="1">
    <source>
        <dbReference type="EMBL" id="OAF02848.1"/>
    </source>
</evidence>
<dbReference type="Proteomes" id="UP000076959">
    <property type="component" value="Unassembled WGS sequence"/>
</dbReference>
<dbReference type="STRING" id="1505087.AYJ54_24855"/>
<evidence type="ECO:0000313" key="2">
    <source>
        <dbReference type="Proteomes" id="UP000076959"/>
    </source>
</evidence>
<name>A0A176YDB2_9BRAD</name>
<reference evidence="1 2" key="1">
    <citation type="submission" date="2016-03" db="EMBL/GenBank/DDBJ databases">
        <title>Draft Genome Sequence of the Strain BR 10245 (Bradyrhizobium sp.) isolated from nodules of Centrolobium paraense.</title>
        <authorList>
            <person name="Simoes-Araujo J.L.Sr."/>
            <person name="Barauna A.C."/>
            <person name="Silva K."/>
            <person name="Zilli J.E."/>
        </authorList>
    </citation>
    <scope>NUCLEOTIDE SEQUENCE [LARGE SCALE GENOMIC DNA]</scope>
    <source>
        <strain evidence="1 2">BR 10245</strain>
    </source>
</reference>
<comment type="caution">
    <text evidence="1">The sequence shown here is derived from an EMBL/GenBank/DDBJ whole genome shotgun (WGS) entry which is preliminary data.</text>
</comment>
<dbReference type="InterPro" id="IPR045390">
    <property type="entry name" value="ABC-3C_MC3"/>
</dbReference>
<dbReference type="Pfam" id="PF20131">
    <property type="entry name" value="MC3"/>
    <property type="match status" value="1"/>
</dbReference>
<accession>A0A176YDB2</accession>
<organism evidence="1 2">
    <name type="scientific">Bradyrhizobium centrolobii</name>
    <dbReference type="NCBI Taxonomy" id="1505087"/>
    <lineage>
        <taxon>Bacteria</taxon>
        <taxon>Pseudomonadati</taxon>
        <taxon>Pseudomonadota</taxon>
        <taxon>Alphaproteobacteria</taxon>
        <taxon>Hyphomicrobiales</taxon>
        <taxon>Nitrobacteraceae</taxon>
        <taxon>Bradyrhizobium</taxon>
    </lineage>
</organism>
<sequence>MAIHNRTLLLRRLSLQSLAMGTEHRLLSINTSNATVRANTADEQFRLPTLPDRITPLARAPEKLGYWCSQFSLHQIATTLMVDF</sequence>
<dbReference type="EMBL" id="LUUB01000092">
    <property type="protein sequence ID" value="OAF02848.1"/>
    <property type="molecule type" value="Genomic_DNA"/>
</dbReference>
<keyword evidence="2" id="KW-1185">Reference proteome</keyword>
<gene>
    <name evidence="1" type="ORF">AYJ54_24855</name>
</gene>
<protein>
    <submittedName>
        <fullName evidence="1">Uncharacterized protein</fullName>
    </submittedName>
</protein>
<proteinExistence type="predicted"/>
<dbReference type="AlphaFoldDB" id="A0A176YDB2"/>